<dbReference type="Pfam" id="PF00294">
    <property type="entry name" value="PfkB"/>
    <property type="match status" value="1"/>
</dbReference>
<reference evidence="2 4" key="2">
    <citation type="submission" date="2019-09" db="EMBL/GenBank/DDBJ databases">
        <title>A bacterium isolated from glacier soil.</title>
        <authorList>
            <person name="Liu Q."/>
        </authorList>
    </citation>
    <scope>NUCLEOTIDE SEQUENCE [LARGE SCALE GENOMIC DNA]</scope>
    <source>
        <strain evidence="2 4">MDT1-10-3</strain>
    </source>
</reference>
<dbReference type="RefSeq" id="WP_149098657.1">
    <property type="nucleotide sequence ID" value="NZ_BMMG01000003.1"/>
</dbReference>
<dbReference type="Gene3D" id="3.40.50.450">
    <property type="match status" value="1"/>
</dbReference>
<dbReference type="InterPro" id="IPR011611">
    <property type="entry name" value="PfkB_dom"/>
</dbReference>
<dbReference type="PANTHER" id="PTHR15364">
    <property type="entry name" value="2'-DEOXYNUCLEOSIDE 5'-PHOSPHATE N-HYDROLASE 1"/>
    <property type="match status" value="1"/>
</dbReference>
<evidence type="ECO:0000313" key="2">
    <source>
        <dbReference type="EMBL" id="KAA6434715.1"/>
    </source>
</evidence>
<dbReference type="SUPFAM" id="SSF52309">
    <property type="entry name" value="N-(deoxy)ribosyltransferase-like"/>
    <property type="match status" value="1"/>
</dbReference>
<dbReference type="InterPro" id="IPR051239">
    <property type="entry name" value="2'-dNMP_N-hydrolase"/>
</dbReference>
<reference evidence="3 5" key="3">
    <citation type="submission" date="2024-08" db="EMBL/GenBank/DDBJ databases">
        <authorList>
            <person name="Wei W."/>
        </authorList>
    </citation>
    <scope>NUCLEOTIDE SEQUENCE [LARGE SCALE GENOMIC DNA]</scope>
    <source>
        <strain evidence="3 5">XU2</strain>
    </source>
</reference>
<dbReference type="Pfam" id="PF05014">
    <property type="entry name" value="Nuc_deoxyrib_tr"/>
    <property type="match status" value="1"/>
</dbReference>
<keyword evidence="2" id="KW-0808">Transferase</keyword>
<evidence type="ECO:0000313" key="4">
    <source>
        <dbReference type="Proteomes" id="UP000323866"/>
    </source>
</evidence>
<protein>
    <submittedName>
        <fullName evidence="2">Nucleoside 2-deoxyribosyltransferase</fullName>
    </submittedName>
    <submittedName>
        <fullName evidence="3">PfkB family carbohydrate kinase</fullName>
    </submittedName>
</protein>
<dbReference type="Proteomes" id="UP000323866">
    <property type="component" value="Unassembled WGS sequence"/>
</dbReference>
<dbReference type="Gene3D" id="3.40.1190.20">
    <property type="match status" value="1"/>
</dbReference>
<proteinExistence type="predicted"/>
<dbReference type="GO" id="GO:0070694">
    <property type="term" value="F:5-hydroxymethyl-dUMP N-hydrolase activity"/>
    <property type="evidence" value="ECO:0007669"/>
    <property type="project" value="TreeGrafter"/>
</dbReference>
<comment type="caution">
    <text evidence="2">The sequence shown here is derived from an EMBL/GenBank/DDBJ whole genome shotgun (WGS) entry which is preliminary data.</text>
</comment>
<keyword evidence="3" id="KW-0418">Kinase</keyword>
<dbReference type="GO" id="GO:0009159">
    <property type="term" value="P:deoxyribonucleoside monophosphate catabolic process"/>
    <property type="evidence" value="ECO:0007669"/>
    <property type="project" value="TreeGrafter"/>
</dbReference>
<organism evidence="2 4">
    <name type="scientific">Rufibacter glacialis</name>
    <dbReference type="NCBI Taxonomy" id="1259555"/>
    <lineage>
        <taxon>Bacteria</taxon>
        <taxon>Pseudomonadati</taxon>
        <taxon>Bacteroidota</taxon>
        <taxon>Cytophagia</taxon>
        <taxon>Cytophagales</taxon>
        <taxon>Hymenobacteraceae</taxon>
        <taxon>Rufibacter</taxon>
    </lineage>
</organism>
<gene>
    <name evidence="3" type="ORF">ACD591_05030</name>
    <name evidence="2" type="ORF">FOE74_11090</name>
</gene>
<dbReference type="OrthoDB" id="9813569at2"/>
<dbReference type="InterPro" id="IPR029056">
    <property type="entry name" value="Ribokinase-like"/>
</dbReference>
<dbReference type="EMBL" id="VKKZ01000020">
    <property type="protein sequence ID" value="KAA6434715.1"/>
    <property type="molecule type" value="Genomic_DNA"/>
</dbReference>
<feature type="domain" description="Carbohydrate kinase PfkB" evidence="1">
    <location>
        <begin position="149"/>
        <end position="241"/>
    </location>
</feature>
<dbReference type="AlphaFoldDB" id="A0A5M8QFA2"/>
<dbReference type="GO" id="GO:0016301">
    <property type="term" value="F:kinase activity"/>
    <property type="evidence" value="ECO:0007669"/>
    <property type="project" value="UniProtKB-KW"/>
</dbReference>
<dbReference type="EMBL" id="JBGOGF010000002">
    <property type="protein sequence ID" value="MFA1770646.1"/>
    <property type="molecule type" value="Genomic_DNA"/>
</dbReference>
<dbReference type="Proteomes" id="UP001570846">
    <property type="component" value="Unassembled WGS sequence"/>
</dbReference>
<keyword evidence="5" id="KW-1185">Reference proteome</keyword>
<reference evidence="2 4" key="1">
    <citation type="submission" date="2019-07" db="EMBL/GenBank/DDBJ databases">
        <authorList>
            <person name="Qu J.-H."/>
        </authorList>
    </citation>
    <scope>NUCLEOTIDE SEQUENCE [LARGE SCALE GENOMIC DNA]</scope>
    <source>
        <strain evidence="2 4">MDT1-10-3</strain>
    </source>
</reference>
<dbReference type="SUPFAM" id="SSF53613">
    <property type="entry name" value="Ribokinase-like"/>
    <property type="match status" value="1"/>
</dbReference>
<dbReference type="InterPro" id="IPR007710">
    <property type="entry name" value="Nucleoside_deoxyribTrfase"/>
</dbReference>
<evidence type="ECO:0000313" key="3">
    <source>
        <dbReference type="EMBL" id="MFA1770646.1"/>
    </source>
</evidence>
<evidence type="ECO:0000259" key="1">
    <source>
        <dbReference type="Pfam" id="PF00294"/>
    </source>
</evidence>
<name>A0A5M8QFA2_9BACT</name>
<sequence>MVLNIIGGTYFEYCIEPHWSELYGSGLRAVHALSEKGLNINYHTFIDKSTLENLEVICSALNVSLYPKVIDQTSSFTYYHPLSHPEVFPIPPEKDSPIIAVKGDNVLLFGTIEGETKVIGDRVVYDPQSPYSPSTFWKNGSSANNLIWVANEQEVRSISNSSKLSEIKRYFFVEEKASAVIIKKGSDGALIIQPDKEDVVIPSYQTDSVWPIGTGDIFSSIFASKWLMELLPIEEAANIASIATAYYANSSTLPIPADLSLNSFKSFYRTSSEPKKVYLAGPFFTMSQRWLINQFRDSLLKIGLKVFSPYHDVGVGAAEEVVHLDIEALNSCDVIVAILDGLDSGTLFEVGYGRAIGKPVVGFLESGMQESMTMLEGTNCIIEKDFSTVIYKAVWESNK</sequence>
<dbReference type="PANTHER" id="PTHR15364:SF0">
    <property type="entry name" value="2'-DEOXYNUCLEOSIDE 5'-PHOSPHATE N-HYDROLASE 1"/>
    <property type="match status" value="1"/>
</dbReference>
<accession>A0A5M8QFA2</accession>
<evidence type="ECO:0000313" key="5">
    <source>
        <dbReference type="Proteomes" id="UP001570846"/>
    </source>
</evidence>